<evidence type="ECO:0000256" key="4">
    <source>
        <dbReference type="ARBA" id="ARBA00023295"/>
    </source>
</evidence>
<dbReference type="SUPFAM" id="SSF48208">
    <property type="entry name" value="Six-hairpin glycosidases"/>
    <property type="match status" value="1"/>
</dbReference>
<reference evidence="9" key="1">
    <citation type="submission" date="2020-09" db="EMBL/GenBank/DDBJ databases">
        <title>A novel bacterium of genus Neiella, isolated from South China Sea.</title>
        <authorList>
            <person name="Huang H."/>
            <person name="Mo K."/>
            <person name="Hu Y."/>
        </authorList>
    </citation>
    <scope>NUCLEOTIDE SEQUENCE</scope>
    <source>
        <strain evidence="9">HB171785</strain>
    </source>
</reference>
<evidence type="ECO:0000256" key="6">
    <source>
        <dbReference type="SAM" id="SignalP"/>
    </source>
</evidence>
<evidence type="ECO:0000256" key="3">
    <source>
        <dbReference type="ARBA" id="ARBA00023277"/>
    </source>
</evidence>
<evidence type="ECO:0000259" key="7">
    <source>
        <dbReference type="Pfam" id="PF00759"/>
    </source>
</evidence>
<dbReference type="Gene3D" id="1.50.10.10">
    <property type="match status" value="1"/>
</dbReference>
<organism evidence="9 10">
    <name type="scientific">Neiella litorisoli</name>
    <dbReference type="NCBI Taxonomy" id="2771431"/>
    <lineage>
        <taxon>Bacteria</taxon>
        <taxon>Pseudomonadati</taxon>
        <taxon>Pseudomonadota</taxon>
        <taxon>Gammaproteobacteria</taxon>
        <taxon>Alteromonadales</taxon>
        <taxon>Echinimonadaceae</taxon>
        <taxon>Neiella</taxon>
    </lineage>
</organism>
<keyword evidence="6" id="KW-0732">Signal</keyword>
<dbReference type="Pfam" id="PF00759">
    <property type="entry name" value="Glyco_hydro_9"/>
    <property type="match status" value="1"/>
</dbReference>
<dbReference type="Proteomes" id="UP000638014">
    <property type="component" value="Unassembled WGS sequence"/>
</dbReference>
<comment type="caution">
    <text evidence="9">The sequence shown here is derived from an EMBL/GenBank/DDBJ whole genome shotgun (WGS) entry which is preliminary data.</text>
</comment>
<dbReference type="InterPro" id="IPR001701">
    <property type="entry name" value="Glyco_hydro_9"/>
</dbReference>
<evidence type="ECO:0000256" key="1">
    <source>
        <dbReference type="ARBA" id="ARBA00007072"/>
    </source>
</evidence>
<evidence type="ECO:0000256" key="2">
    <source>
        <dbReference type="ARBA" id="ARBA00022801"/>
    </source>
</evidence>
<feature type="domain" description="Cellulase Ig-like" evidence="8">
    <location>
        <begin position="27"/>
        <end position="104"/>
    </location>
</feature>
<gene>
    <name evidence="9" type="ORF">IC617_01365</name>
</gene>
<dbReference type="GO" id="GO:0000272">
    <property type="term" value="P:polysaccharide catabolic process"/>
    <property type="evidence" value="ECO:0007669"/>
    <property type="project" value="UniProtKB-KW"/>
</dbReference>
<keyword evidence="3" id="KW-0119">Carbohydrate metabolism</keyword>
<dbReference type="Pfam" id="PF02927">
    <property type="entry name" value="CelD_N"/>
    <property type="match status" value="1"/>
</dbReference>
<keyword evidence="10" id="KW-1185">Reference proteome</keyword>
<feature type="signal peptide" evidence="6">
    <location>
        <begin position="1"/>
        <end position="18"/>
    </location>
</feature>
<keyword evidence="4" id="KW-0326">Glycosidase</keyword>
<protein>
    <submittedName>
        <fullName evidence="9">Glycoside hydrolase family 9 protein</fullName>
    </submittedName>
</protein>
<dbReference type="AlphaFoldDB" id="A0A8J6UER2"/>
<dbReference type="SUPFAM" id="SSF81296">
    <property type="entry name" value="E set domains"/>
    <property type="match status" value="1"/>
</dbReference>
<keyword evidence="2 9" id="KW-0378">Hydrolase</keyword>
<evidence type="ECO:0000259" key="8">
    <source>
        <dbReference type="Pfam" id="PF02927"/>
    </source>
</evidence>
<feature type="domain" description="Glycoside hydrolase family 9" evidence="7">
    <location>
        <begin position="116"/>
        <end position="585"/>
    </location>
</feature>
<keyword evidence="5" id="KW-0624">Polysaccharide degradation</keyword>
<dbReference type="GO" id="GO:0008810">
    <property type="term" value="F:cellulase activity"/>
    <property type="evidence" value="ECO:0007669"/>
    <property type="project" value="InterPro"/>
</dbReference>
<dbReference type="Gene3D" id="2.60.40.10">
    <property type="entry name" value="Immunoglobulins"/>
    <property type="match status" value="1"/>
</dbReference>
<dbReference type="PANTHER" id="PTHR22298">
    <property type="entry name" value="ENDO-1,4-BETA-GLUCANASE"/>
    <property type="match status" value="1"/>
</dbReference>
<dbReference type="InterPro" id="IPR013783">
    <property type="entry name" value="Ig-like_fold"/>
</dbReference>
<evidence type="ECO:0000256" key="5">
    <source>
        <dbReference type="ARBA" id="ARBA00023326"/>
    </source>
</evidence>
<dbReference type="RefSeq" id="WP_191143182.1">
    <property type="nucleotide sequence ID" value="NZ_JACXAF010000001.1"/>
</dbReference>
<feature type="chain" id="PRO_5035163031" evidence="6">
    <location>
        <begin position="19"/>
        <end position="597"/>
    </location>
</feature>
<evidence type="ECO:0000313" key="10">
    <source>
        <dbReference type="Proteomes" id="UP000638014"/>
    </source>
</evidence>
<dbReference type="CDD" id="cd02850">
    <property type="entry name" value="E_set_Cellulase_N"/>
    <property type="match status" value="1"/>
</dbReference>
<dbReference type="InterPro" id="IPR014756">
    <property type="entry name" value="Ig_E-set"/>
</dbReference>
<sequence>MKKTALLLLALWACPWFATANFESRIISINQLGYPVHGDKIATLRSASKTPLGWRLYNLDSEQYVADGMTVPRGHDHASGVSVHHIDFSSVTKPGRYVIKCDGSPSYGFRIADDLYQQLPSDSFHYFYFHRMGAELDKTLLADPRHWRGALHTADRQISCFDDWCGDDVMLNVQGSWADAGDFGIYPVNHAISAWTLLNAYELMPQQHQDNQYAIPERGNGVPDVLDEVRFGSQYFNGLMPPEQLASHKVTNQQWSVYPLSVAHENAMERYAQPPSTAATYAVARVAAQQARVMAPFDPAFSSQQWQLAQLAWQRAEQLPQVLYTAATKDSPGGGDYPDEDVSDDRYAALAEMTITAKRLQSKHFAGFVAELKQSPHFLTFNWRGSMDWQKTQGTGTLSIIANWKELGLSQADREKAFESLIVSAETSLQTIANSGFPTPYNPVIYDTEAKWEWGSNSMVANNMIVLAYAYAISGERKYLQGVYRGWDYLLGNNALNLSFVTGYGSNAEMDTLDGHAWTQLLRGIPYPAGWLSGGPMNDPSSCVGEPMTDLSKPPARAYAPAGTASRAWCSKENTINWNAPLYWLAIFTANNPMPRQ</sequence>
<accession>A0A8J6UER2</accession>
<comment type="similarity">
    <text evidence="1">Belongs to the glycosyl hydrolase 9 (cellulase E) family.</text>
</comment>
<dbReference type="InterPro" id="IPR008928">
    <property type="entry name" value="6-hairpin_glycosidase_sf"/>
</dbReference>
<evidence type="ECO:0000313" key="9">
    <source>
        <dbReference type="EMBL" id="MBD1388066.1"/>
    </source>
</evidence>
<proteinExistence type="inferred from homology"/>
<dbReference type="InterPro" id="IPR004197">
    <property type="entry name" value="Cellulase_Ig-like"/>
</dbReference>
<dbReference type="EMBL" id="JACXAF010000001">
    <property type="protein sequence ID" value="MBD1388066.1"/>
    <property type="molecule type" value="Genomic_DNA"/>
</dbReference>
<dbReference type="InterPro" id="IPR012341">
    <property type="entry name" value="6hp_glycosidase-like_sf"/>
</dbReference>
<name>A0A8J6UER2_9GAMM</name>